<dbReference type="EMBL" id="DRDR01000120">
    <property type="protein sequence ID" value="HDL60367.1"/>
    <property type="molecule type" value="Genomic_DNA"/>
</dbReference>
<dbReference type="GO" id="GO:0097367">
    <property type="term" value="F:carbohydrate derivative binding"/>
    <property type="evidence" value="ECO:0007669"/>
    <property type="project" value="InterPro"/>
</dbReference>
<dbReference type="Proteomes" id="UP000886381">
    <property type="component" value="Unassembled WGS sequence"/>
</dbReference>
<dbReference type="InterPro" id="IPR035461">
    <property type="entry name" value="GmhA/DiaA"/>
</dbReference>
<dbReference type="AlphaFoldDB" id="A0A7V0LU71"/>
<organism evidence="2">
    <name type="scientific">candidate division WOR-3 bacterium</name>
    <dbReference type="NCBI Taxonomy" id="2052148"/>
    <lineage>
        <taxon>Bacteria</taxon>
        <taxon>Bacteria division WOR-3</taxon>
    </lineage>
</organism>
<comment type="caution">
    <text evidence="2">The sequence shown here is derived from an EMBL/GenBank/DDBJ whole genome shotgun (WGS) entry which is preliminary data.</text>
</comment>
<name>A0A7V0LU71_UNCW3</name>
<accession>A0A7V0LU71</accession>
<dbReference type="Gene3D" id="3.40.50.10490">
    <property type="entry name" value="Glucose-6-phosphate isomerase like protein, domain 1"/>
    <property type="match status" value="1"/>
</dbReference>
<dbReference type="GO" id="GO:1901135">
    <property type="term" value="P:carbohydrate derivative metabolic process"/>
    <property type="evidence" value="ECO:0007669"/>
    <property type="project" value="InterPro"/>
</dbReference>
<feature type="domain" description="SIS" evidence="1">
    <location>
        <begin position="30"/>
        <end position="185"/>
    </location>
</feature>
<evidence type="ECO:0000259" key="1">
    <source>
        <dbReference type="PROSITE" id="PS51464"/>
    </source>
</evidence>
<dbReference type="CDD" id="cd05006">
    <property type="entry name" value="SIS_GmhA"/>
    <property type="match status" value="1"/>
</dbReference>
<dbReference type="InterPro" id="IPR001347">
    <property type="entry name" value="SIS_dom"/>
</dbReference>
<dbReference type="Pfam" id="PF13580">
    <property type="entry name" value="SIS_2"/>
    <property type="match status" value="1"/>
</dbReference>
<dbReference type="InterPro" id="IPR050099">
    <property type="entry name" value="SIS_GmhA/DiaA_subfam"/>
</dbReference>
<dbReference type="PANTHER" id="PTHR30390">
    <property type="entry name" value="SEDOHEPTULOSE 7-PHOSPHATE ISOMERASE / DNAA INITIATOR-ASSOCIATING FACTOR FOR REPLICATION INITIATION"/>
    <property type="match status" value="1"/>
</dbReference>
<gene>
    <name evidence="2" type="ORF">ENH14_02805</name>
</gene>
<dbReference type="PROSITE" id="PS51464">
    <property type="entry name" value="SIS"/>
    <property type="match status" value="1"/>
</dbReference>
<sequence length="186" mass="20622">MIADRFFRTIHTIEKFIKQSEPLLGASKIISEAIKNGNKLLFCGNGGSASQAQHFAAEFVVRYSKNRAPLPAISITSDTSVLTAGANDFGFESIFERQIEAVGNKNDVLIAISTSGKSKNVNRAVEKAHEKKMKIIYLCGEKLPEPHHLCDVIINVPSRHTAIIQEIHEIIGHILVELVEKELNYE</sequence>
<reference evidence="2" key="1">
    <citation type="journal article" date="2020" name="mSystems">
        <title>Genome- and Community-Level Interaction Insights into Carbon Utilization and Element Cycling Functions of Hydrothermarchaeota in Hydrothermal Sediment.</title>
        <authorList>
            <person name="Zhou Z."/>
            <person name="Liu Y."/>
            <person name="Xu W."/>
            <person name="Pan J."/>
            <person name="Luo Z.H."/>
            <person name="Li M."/>
        </authorList>
    </citation>
    <scope>NUCLEOTIDE SEQUENCE [LARGE SCALE GENOMIC DNA]</scope>
    <source>
        <strain evidence="2">HyVt-28</strain>
    </source>
</reference>
<protein>
    <submittedName>
        <fullName evidence="2">SIS domain-containing protein</fullName>
    </submittedName>
</protein>
<proteinExistence type="predicted"/>
<evidence type="ECO:0000313" key="2">
    <source>
        <dbReference type="EMBL" id="HDL60367.1"/>
    </source>
</evidence>
<dbReference type="SUPFAM" id="SSF53697">
    <property type="entry name" value="SIS domain"/>
    <property type="match status" value="1"/>
</dbReference>
<dbReference type="InterPro" id="IPR046348">
    <property type="entry name" value="SIS_dom_sf"/>
</dbReference>